<comment type="caution">
    <text evidence="4">The sequence shown here is derived from an EMBL/GenBank/DDBJ whole genome shotgun (WGS) entry which is preliminary data.</text>
</comment>
<dbReference type="GO" id="GO:0008168">
    <property type="term" value="F:methyltransferase activity"/>
    <property type="evidence" value="ECO:0007669"/>
    <property type="project" value="UniProtKB-KW"/>
</dbReference>
<gene>
    <name evidence="4" type="ORF">LR394_20010</name>
</gene>
<dbReference type="Gene3D" id="3.40.50.12710">
    <property type="match status" value="1"/>
</dbReference>
<dbReference type="InterPro" id="IPR003788">
    <property type="entry name" value="NDUFAF7"/>
</dbReference>
<organism evidence="4 5">
    <name type="scientific">Kineosporia babensis</name>
    <dbReference type="NCBI Taxonomy" id="499548"/>
    <lineage>
        <taxon>Bacteria</taxon>
        <taxon>Bacillati</taxon>
        <taxon>Actinomycetota</taxon>
        <taxon>Actinomycetes</taxon>
        <taxon>Kineosporiales</taxon>
        <taxon>Kineosporiaceae</taxon>
        <taxon>Kineosporia</taxon>
    </lineage>
</organism>
<evidence type="ECO:0000256" key="1">
    <source>
        <dbReference type="ARBA" id="ARBA00022603"/>
    </source>
</evidence>
<evidence type="ECO:0000313" key="5">
    <source>
        <dbReference type="Proteomes" id="UP001138997"/>
    </source>
</evidence>
<dbReference type="EMBL" id="JAJOMB010000010">
    <property type="protein sequence ID" value="MCD5313197.1"/>
    <property type="molecule type" value="Genomic_DNA"/>
</dbReference>
<evidence type="ECO:0000256" key="3">
    <source>
        <dbReference type="SAM" id="MobiDB-lite"/>
    </source>
</evidence>
<keyword evidence="5" id="KW-1185">Reference proteome</keyword>
<dbReference type="Pfam" id="PF02636">
    <property type="entry name" value="Methyltransf_28"/>
    <property type="match status" value="1"/>
</dbReference>
<protein>
    <submittedName>
        <fullName evidence="4">SAM-dependent methyltransferase</fullName>
    </submittedName>
</protein>
<dbReference type="RefSeq" id="WP_231444164.1">
    <property type="nucleotide sequence ID" value="NZ_JAJOMB010000010.1"/>
</dbReference>
<dbReference type="InterPro" id="IPR038375">
    <property type="entry name" value="NDUFAF7_sf"/>
</dbReference>
<feature type="region of interest" description="Disordered" evidence="3">
    <location>
        <begin position="215"/>
        <end position="234"/>
    </location>
</feature>
<reference evidence="4" key="1">
    <citation type="submission" date="2021-11" db="EMBL/GenBank/DDBJ databases">
        <title>Streptomyces corallinus and Kineosporia corallina sp. nov., two new coral-derived marine actinobacteria.</title>
        <authorList>
            <person name="Buangrab K."/>
            <person name="Sutthacheep M."/>
            <person name="Yeemin T."/>
            <person name="Harunari E."/>
            <person name="Igarashi Y."/>
            <person name="Sripreechasak P."/>
            <person name="Kanchanasin P."/>
            <person name="Tanasupawat S."/>
            <person name="Phongsopitanun W."/>
        </authorList>
    </citation>
    <scope>NUCLEOTIDE SEQUENCE</scope>
    <source>
        <strain evidence="4">JCM 31032</strain>
    </source>
</reference>
<dbReference type="InterPro" id="IPR029063">
    <property type="entry name" value="SAM-dependent_MTases_sf"/>
</dbReference>
<dbReference type="GO" id="GO:0032259">
    <property type="term" value="P:methylation"/>
    <property type="evidence" value="ECO:0007669"/>
    <property type="project" value="UniProtKB-KW"/>
</dbReference>
<dbReference type="AlphaFoldDB" id="A0A9X1SUP6"/>
<evidence type="ECO:0000256" key="2">
    <source>
        <dbReference type="ARBA" id="ARBA00022679"/>
    </source>
</evidence>
<sequence>MLQWQDAWQRALYGPGGFYRRPEGPAGHFRTASHAAPDELAEAIARLAVSVGASRIVDVGAGRGELLTSLVSQDLKELWGVDVVARPPGLPSSVQWAAGLNVLPDEAFEDALVIVWELLDVVPLPVLEIDERGCPSLVLVDPRTGREKLAGPPRPQFRLWIDEWWPPDALEEGDRLEVGLPRDLFWRDLTERAWRAGARAALCVDYAHTRSERPAQGSLTGFRSGRAVPPRPDGSMDLTAHVAIDSIAGTTMWTTQADALAELGVRDQELLDPGGLGGFAWLLQMP</sequence>
<dbReference type="Proteomes" id="UP001138997">
    <property type="component" value="Unassembled WGS sequence"/>
</dbReference>
<keyword evidence="1 4" id="KW-0489">Methyltransferase</keyword>
<proteinExistence type="predicted"/>
<keyword evidence="2" id="KW-0808">Transferase</keyword>
<evidence type="ECO:0000313" key="4">
    <source>
        <dbReference type="EMBL" id="MCD5313197.1"/>
    </source>
</evidence>
<name>A0A9X1SUP6_9ACTN</name>
<dbReference type="SUPFAM" id="SSF53335">
    <property type="entry name" value="S-adenosyl-L-methionine-dependent methyltransferases"/>
    <property type="match status" value="1"/>
</dbReference>
<accession>A0A9X1SUP6</accession>